<keyword evidence="4 11" id="KW-0312">Gluconeogenesis</keyword>
<evidence type="ECO:0000256" key="5">
    <source>
        <dbReference type="ARBA" id="ARBA00022485"/>
    </source>
</evidence>
<dbReference type="GO" id="GO:0046872">
    <property type="term" value="F:metal ion binding"/>
    <property type="evidence" value="ECO:0007669"/>
    <property type="project" value="UniProtKB-UniRule"/>
</dbReference>
<dbReference type="CDD" id="cd04903">
    <property type="entry name" value="ACT_LSD"/>
    <property type="match status" value="1"/>
</dbReference>
<dbReference type="InterPro" id="IPR045865">
    <property type="entry name" value="ACT-like_dom_sf"/>
</dbReference>
<dbReference type="PANTHER" id="PTHR30182">
    <property type="entry name" value="L-SERINE DEHYDRATASE"/>
    <property type="match status" value="1"/>
</dbReference>
<dbReference type="PROSITE" id="PS51671">
    <property type="entry name" value="ACT"/>
    <property type="match status" value="1"/>
</dbReference>
<dbReference type="InterPro" id="IPR005131">
    <property type="entry name" value="Ser_deHydtase_bsu"/>
</dbReference>
<dbReference type="AlphaFoldDB" id="A0A2J8B3U8"/>
<dbReference type="PANTHER" id="PTHR30182:SF12">
    <property type="entry name" value="L-SERINE DEHYDRATASE, BETA CHAIN-RELATED"/>
    <property type="match status" value="1"/>
</dbReference>
<proteinExistence type="inferred from homology"/>
<keyword evidence="6 11" id="KW-0479">Metal-binding</keyword>
<dbReference type="OMA" id="RYYESFA"/>
<comment type="caution">
    <text evidence="14">The sequence shown here is derived from an EMBL/GenBank/DDBJ whole genome shotgun (WGS) entry which is preliminary data.</text>
</comment>
<feature type="domain" description="ACT" evidence="13">
    <location>
        <begin position="156"/>
        <end position="231"/>
    </location>
</feature>
<evidence type="ECO:0000313" key="14">
    <source>
        <dbReference type="EMBL" id="PNH19416.1"/>
    </source>
</evidence>
<dbReference type="InterPro" id="IPR051318">
    <property type="entry name" value="Fe-S_L-Ser"/>
</dbReference>
<evidence type="ECO:0000256" key="12">
    <source>
        <dbReference type="RuleBase" id="RU366059"/>
    </source>
</evidence>
<evidence type="ECO:0000256" key="1">
    <source>
        <dbReference type="ARBA" id="ARBA00001966"/>
    </source>
</evidence>
<evidence type="ECO:0000256" key="10">
    <source>
        <dbReference type="ARBA" id="ARBA00049406"/>
    </source>
</evidence>
<evidence type="ECO:0000313" key="15">
    <source>
        <dbReference type="Proteomes" id="UP000236394"/>
    </source>
</evidence>
<evidence type="ECO:0000256" key="7">
    <source>
        <dbReference type="ARBA" id="ARBA00023004"/>
    </source>
</evidence>
<dbReference type="UniPathway" id="UPA00138"/>
<dbReference type="Gene3D" id="3.30.1330.90">
    <property type="entry name" value="D-3-phosphoglycerate dehydrogenase, domain 3"/>
    <property type="match status" value="1"/>
</dbReference>
<keyword evidence="9 11" id="KW-0456">Lyase</keyword>
<dbReference type="RefSeq" id="WP_012993711.1">
    <property type="nucleotide sequence ID" value="NZ_NBZD01000001.1"/>
</dbReference>
<keyword evidence="5 11" id="KW-0004">4Fe-4S</keyword>
<gene>
    <name evidence="14" type="ORF">B7R76_00575</name>
</gene>
<dbReference type="GO" id="GO:0051539">
    <property type="term" value="F:4 iron, 4 sulfur cluster binding"/>
    <property type="evidence" value="ECO:0007669"/>
    <property type="project" value="UniProtKB-UniRule"/>
</dbReference>
<dbReference type="Pfam" id="PF03315">
    <property type="entry name" value="SDH_beta"/>
    <property type="match status" value="1"/>
</dbReference>
<dbReference type="InterPro" id="IPR004643">
    <property type="entry name" value="Fe-S_L-Ser_bsu"/>
</dbReference>
<dbReference type="PIRSF" id="PIRSF036692">
    <property type="entry name" value="SDH_B"/>
    <property type="match status" value="1"/>
</dbReference>
<dbReference type="GO" id="GO:0006094">
    <property type="term" value="P:gluconeogenesis"/>
    <property type="evidence" value="ECO:0007669"/>
    <property type="project" value="UniProtKB-UniRule"/>
</dbReference>
<dbReference type="GO" id="GO:0003941">
    <property type="term" value="F:L-serine ammonia-lyase activity"/>
    <property type="evidence" value="ECO:0007669"/>
    <property type="project" value="UniProtKB-UniRule"/>
</dbReference>
<name>A0A2J8B3U8_9FIRM</name>
<dbReference type="Proteomes" id="UP000236394">
    <property type="component" value="Unassembled WGS sequence"/>
</dbReference>
<evidence type="ECO:0000256" key="11">
    <source>
        <dbReference type="PIRNR" id="PIRNR036692"/>
    </source>
</evidence>
<keyword evidence="8 11" id="KW-0411">Iron-sulfur</keyword>
<dbReference type="SUPFAM" id="SSF143548">
    <property type="entry name" value="Serine metabolism enzymes domain"/>
    <property type="match status" value="1"/>
</dbReference>
<dbReference type="InterPro" id="IPR002912">
    <property type="entry name" value="ACT_dom"/>
</dbReference>
<evidence type="ECO:0000256" key="4">
    <source>
        <dbReference type="ARBA" id="ARBA00022432"/>
    </source>
</evidence>
<evidence type="ECO:0000256" key="3">
    <source>
        <dbReference type="ARBA" id="ARBA00008636"/>
    </source>
</evidence>
<evidence type="ECO:0000256" key="9">
    <source>
        <dbReference type="ARBA" id="ARBA00023239"/>
    </source>
</evidence>
<keyword evidence="7 11" id="KW-0408">Iron</keyword>
<evidence type="ECO:0000256" key="6">
    <source>
        <dbReference type="ARBA" id="ARBA00022723"/>
    </source>
</evidence>
<evidence type="ECO:0000256" key="2">
    <source>
        <dbReference type="ARBA" id="ARBA00004742"/>
    </source>
</evidence>
<reference evidence="15" key="1">
    <citation type="submission" date="2017-04" db="EMBL/GenBank/DDBJ databases">
        <authorList>
            <person name="Bumgarner R.E."/>
            <person name="Fredricks D.N."/>
            <person name="Srinivasan S."/>
        </authorList>
    </citation>
    <scope>NUCLEOTIDE SEQUENCE [LARGE SCALE GENOMIC DNA]</scope>
    <source>
        <strain evidence="15">KA00405</strain>
    </source>
</reference>
<dbReference type="InterPro" id="IPR029009">
    <property type="entry name" value="ASB_dom_sf"/>
</dbReference>
<comment type="catalytic activity">
    <reaction evidence="10 11 12">
        <text>L-serine = pyruvate + NH4(+)</text>
        <dbReference type="Rhea" id="RHEA:19169"/>
        <dbReference type="ChEBI" id="CHEBI:15361"/>
        <dbReference type="ChEBI" id="CHEBI:28938"/>
        <dbReference type="ChEBI" id="CHEBI:33384"/>
        <dbReference type="EC" id="4.3.1.17"/>
    </reaction>
</comment>
<comment type="similarity">
    <text evidence="3 11 12">Belongs to the iron-sulfur dependent L-serine dehydratase family.</text>
</comment>
<evidence type="ECO:0000259" key="13">
    <source>
        <dbReference type="PROSITE" id="PS51671"/>
    </source>
</evidence>
<sequence length="231" mass="25106">MSQLNRKQNASVFDIIGPNMVGPSSSHTAGALRISLMARSFVEASIRKVTFILYGSFAHTYKGHGTDKALLAGILGFKSDDMRIRDSYRLADEAGLRYEFIPDTESAAPHPNTVDIIIETATDEVMTVQGISIGGGQAVITAINGVDIELSGQYDSLMVQHLDRPGALAKITAHLSKQRINIAALKLYRESKGLNAFAIIEADERIPREIVDTIAADKGVIKVILIRKTEI</sequence>
<comment type="pathway">
    <text evidence="2 11">Carbohydrate biosynthesis; gluconeogenesis.</text>
</comment>
<evidence type="ECO:0000256" key="8">
    <source>
        <dbReference type="ARBA" id="ARBA00023014"/>
    </source>
</evidence>
<comment type="cofactor">
    <cofactor evidence="1 12">
        <name>[4Fe-4S] cluster</name>
        <dbReference type="ChEBI" id="CHEBI:49883"/>
    </cofactor>
</comment>
<organism evidence="14 15">
    <name type="scientific">Mageeibacillus indolicus</name>
    <dbReference type="NCBI Taxonomy" id="884684"/>
    <lineage>
        <taxon>Bacteria</taxon>
        <taxon>Bacillati</taxon>
        <taxon>Bacillota</taxon>
        <taxon>Clostridia</taxon>
        <taxon>Eubacteriales</taxon>
        <taxon>Oscillospiraceae</taxon>
        <taxon>Mageeibacillus</taxon>
    </lineage>
</organism>
<dbReference type="Gene3D" id="3.30.70.260">
    <property type="match status" value="1"/>
</dbReference>
<protein>
    <recommendedName>
        <fullName evidence="11">L-serine deaminase</fullName>
    </recommendedName>
</protein>
<accession>A0A2J8B3U8</accession>
<dbReference type="EMBL" id="NBZD01000001">
    <property type="protein sequence ID" value="PNH19416.1"/>
    <property type="molecule type" value="Genomic_DNA"/>
</dbReference>
<dbReference type="SUPFAM" id="SSF55021">
    <property type="entry name" value="ACT-like"/>
    <property type="match status" value="1"/>
</dbReference>
<dbReference type="NCBIfam" id="TIGR00719">
    <property type="entry name" value="sda_beta"/>
    <property type="match status" value="1"/>
</dbReference>